<organism evidence="1 2">
    <name type="scientific">Mycena pura</name>
    <dbReference type="NCBI Taxonomy" id="153505"/>
    <lineage>
        <taxon>Eukaryota</taxon>
        <taxon>Fungi</taxon>
        <taxon>Dikarya</taxon>
        <taxon>Basidiomycota</taxon>
        <taxon>Agaricomycotina</taxon>
        <taxon>Agaricomycetes</taxon>
        <taxon>Agaricomycetidae</taxon>
        <taxon>Agaricales</taxon>
        <taxon>Marasmiineae</taxon>
        <taxon>Mycenaceae</taxon>
        <taxon>Mycena</taxon>
    </lineage>
</organism>
<evidence type="ECO:0000313" key="1">
    <source>
        <dbReference type="EMBL" id="KAJ7224074.1"/>
    </source>
</evidence>
<dbReference type="Proteomes" id="UP001219525">
    <property type="component" value="Unassembled WGS sequence"/>
</dbReference>
<reference evidence="1" key="1">
    <citation type="submission" date="2023-03" db="EMBL/GenBank/DDBJ databases">
        <title>Massive genome expansion in bonnet fungi (Mycena s.s.) driven by repeated elements and novel gene families across ecological guilds.</title>
        <authorList>
            <consortium name="Lawrence Berkeley National Laboratory"/>
            <person name="Harder C.B."/>
            <person name="Miyauchi S."/>
            <person name="Viragh M."/>
            <person name="Kuo A."/>
            <person name="Thoen E."/>
            <person name="Andreopoulos B."/>
            <person name="Lu D."/>
            <person name="Skrede I."/>
            <person name="Drula E."/>
            <person name="Henrissat B."/>
            <person name="Morin E."/>
            <person name="Kohler A."/>
            <person name="Barry K."/>
            <person name="LaButti K."/>
            <person name="Morin E."/>
            <person name="Salamov A."/>
            <person name="Lipzen A."/>
            <person name="Mereny Z."/>
            <person name="Hegedus B."/>
            <person name="Baldrian P."/>
            <person name="Stursova M."/>
            <person name="Weitz H."/>
            <person name="Taylor A."/>
            <person name="Grigoriev I.V."/>
            <person name="Nagy L.G."/>
            <person name="Martin F."/>
            <person name="Kauserud H."/>
        </authorList>
    </citation>
    <scope>NUCLEOTIDE SEQUENCE</scope>
    <source>
        <strain evidence="1">9144</strain>
    </source>
</reference>
<evidence type="ECO:0000313" key="2">
    <source>
        <dbReference type="Proteomes" id="UP001219525"/>
    </source>
</evidence>
<proteinExistence type="predicted"/>
<comment type="caution">
    <text evidence="1">The sequence shown here is derived from an EMBL/GenBank/DDBJ whole genome shotgun (WGS) entry which is preliminary data.</text>
</comment>
<dbReference type="AlphaFoldDB" id="A0AAD6YML2"/>
<keyword evidence="2" id="KW-1185">Reference proteome</keyword>
<accession>A0AAD6YML2</accession>
<dbReference type="EMBL" id="JARJCW010000005">
    <property type="protein sequence ID" value="KAJ7224074.1"/>
    <property type="molecule type" value="Genomic_DNA"/>
</dbReference>
<name>A0AAD6YML2_9AGAR</name>
<protein>
    <submittedName>
        <fullName evidence="1">Uncharacterized protein</fullName>
    </submittedName>
</protein>
<sequence length="306" mass="33780">MSVSASSSVIRRVFLCEQKTVETWVLLGEEQRNGLLTPLPSPDLESLYNTILHTIAFGPGEGARMARSTLQELLGESRSLSDAIHGHAPKLIVASLQHGFGCDYRISGVDAIFLDRWLWGQWRDALNLAAQWPMLAGLQVVVVATILHELAHWCVSLAVGTIERPLADFCPAELQLYPGNIDKLKVRLAREIALKATPEKMRVPWQQGGRVEAGQYIEWQVFGGIIEWSVEDRQAVIIVGGDILNFVEEFSLLDTIPPSSSSTTMKGSDAPKFIPVCEGVCWNFNPVTLTEADIEYLRKVAAALTD</sequence>
<gene>
    <name evidence="1" type="ORF">GGX14DRAFT_648342</name>
</gene>